<evidence type="ECO:0000313" key="2">
    <source>
        <dbReference type="Proteomes" id="UP000324974"/>
    </source>
</evidence>
<dbReference type="RefSeq" id="WP_246173421.1">
    <property type="nucleotide sequence ID" value="NZ_CP042425.1"/>
</dbReference>
<dbReference type="KEGG" id="lrs:PX52LOC_04126"/>
<organism evidence="1 2">
    <name type="scientific">Limnoglobus roseus</name>
    <dbReference type="NCBI Taxonomy" id="2598579"/>
    <lineage>
        <taxon>Bacteria</taxon>
        <taxon>Pseudomonadati</taxon>
        <taxon>Planctomycetota</taxon>
        <taxon>Planctomycetia</taxon>
        <taxon>Gemmatales</taxon>
        <taxon>Gemmataceae</taxon>
        <taxon>Limnoglobus</taxon>
    </lineage>
</organism>
<keyword evidence="2" id="KW-1185">Reference proteome</keyword>
<dbReference type="Proteomes" id="UP000324974">
    <property type="component" value="Chromosome"/>
</dbReference>
<evidence type="ECO:0000313" key="1">
    <source>
        <dbReference type="EMBL" id="QEL17145.1"/>
    </source>
</evidence>
<accession>A0A5C1AF15</accession>
<dbReference type="AlphaFoldDB" id="A0A5C1AF15"/>
<evidence type="ECO:0008006" key="3">
    <source>
        <dbReference type="Google" id="ProtNLM"/>
    </source>
</evidence>
<protein>
    <recommendedName>
        <fullName evidence="3">SMI1/KNR4 family protein</fullName>
    </recommendedName>
</protein>
<name>A0A5C1AF15_9BACT</name>
<sequence length="220" mass="23914">MTEDEWLTVNEPSPMLQFVHGKGSDRKLRLFAVACCDRISRLISTEPGRRCVEVARRMADGLAIPGERRAAVIAAMGDGDTTPAAACVGAVSAYEAAVRTADHAAIAVGREHFPELFESGDRIPEWYEIAGHEELAQSHLLRDIFGNPFRPSALDPSRVSDTARSIARSAYEDRAWDRLPILADALEDAGCEEGELLGHLRGGGPHARGCWVVDLILGKE</sequence>
<proteinExistence type="predicted"/>
<gene>
    <name evidence="1" type="ORF">PX52LOC_04126</name>
</gene>
<reference evidence="2" key="1">
    <citation type="submission" date="2019-08" db="EMBL/GenBank/DDBJ databases">
        <title>Limnoglobus roseus gen. nov., sp. nov., a novel freshwater planctomycete with a giant genome from the family Gemmataceae.</title>
        <authorList>
            <person name="Kulichevskaya I.S."/>
            <person name="Naumoff D.G."/>
            <person name="Miroshnikov K."/>
            <person name="Ivanova A."/>
            <person name="Philippov D.A."/>
            <person name="Hakobyan A."/>
            <person name="Rijpstra I.C."/>
            <person name="Sinninghe Damste J.S."/>
            <person name="Liesack W."/>
            <person name="Dedysh S.N."/>
        </authorList>
    </citation>
    <scope>NUCLEOTIDE SEQUENCE [LARGE SCALE GENOMIC DNA]</scope>
    <source>
        <strain evidence="2">PX52</strain>
    </source>
</reference>
<dbReference type="EMBL" id="CP042425">
    <property type="protein sequence ID" value="QEL17145.1"/>
    <property type="molecule type" value="Genomic_DNA"/>
</dbReference>